<evidence type="ECO:0000256" key="7">
    <source>
        <dbReference type="ARBA" id="ARBA00022993"/>
    </source>
</evidence>
<dbReference type="InterPro" id="IPR001977">
    <property type="entry name" value="Depp_CoAkinase"/>
</dbReference>
<comment type="pathway">
    <text evidence="8">Cofactor biosynthesis; coenzyme A biosynthesis; CoA from (R)-pantothenate: step 5/5.</text>
</comment>
<dbReference type="AlphaFoldDB" id="A0A1E5CZ34"/>
<dbReference type="Pfam" id="PF01121">
    <property type="entry name" value="CoaE"/>
    <property type="match status" value="1"/>
</dbReference>
<reference evidence="10 11" key="1">
    <citation type="journal article" date="2012" name="Science">
        <title>Ecological populations of bacteria act as socially cohesive units of antibiotic production and resistance.</title>
        <authorList>
            <person name="Cordero O.X."/>
            <person name="Wildschutte H."/>
            <person name="Kirkup B."/>
            <person name="Proehl S."/>
            <person name="Ngo L."/>
            <person name="Hussain F."/>
            <person name="Le Roux F."/>
            <person name="Mincer T."/>
            <person name="Polz M.F."/>
        </authorList>
    </citation>
    <scope>NUCLEOTIDE SEQUENCE [LARGE SCALE GENOMIC DNA]</scope>
    <source>
        <strain evidence="10 11">FF-238</strain>
    </source>
</reference>
<keyword evidence="5 8" id="KW-0418">Kinase</keyword>
<gene>
    <name evidence="8" type="primary">coaE</name>
    <name evidence="10" type="ORF">A130_16705</name>
</gene>
<dbReference type="GO" id="GO:0015937">
    <property type="term" value="P:coenzyme A biosynthetic process"/>
    <property type="evidence" value="ECO:0007669"/>
    <property type="project" value="UniProtKB-UniRule"/>
</dbReference>
<comment type="caution">
    <text evidence="10">The sequence shown here is derived from an EMBL/GenBank/DDBJ whole genome shotgun (WGS) entry which is preliminary data.</text>
</comment>
<evidence type="ECO:0000256" key="4">
    <source>
        <dbReference type="ARBA" id="ARBA00022741"/>
    </source>
</evidence>
<comment type="catalytic activity">
    <reaction evidence="8">
        <text>3'-dephospho-CoA + ATP = ADP + CoA + H(+)</text>
        <dbReference type="Rhea" id="RHEA:18245"/>
        <dbReference type="ChEBI" id="CHEBI:15378"/>
        <dbReference type="ChEBI" id="CHEBI:30616"/>
        <dbReference type="ChEBI" id="CHEBI:57287"/>
        <dbReference type="ChEBI" id="CHEBI:57328"/>
        <dbReference type="ChEBI" id="CHEBI:456216"/>
        <dbReference type="EC" id="2.7.1.24"/>
    </reaction>
</comment>
<evidence type="ECO:0000256" key="6">
    <source>
        <dbReference type="ARBA" id="ARBA00022840"/>
    </source>
</evidence>
<dbReference type="PROSITE" id="PS51219">
    <property type="entry name" value="DPCK"/>
    <property type="match status" value="1"/>
</dbReference>
<dbReference type="GO" id="GO:0004140">
    <property type="term" value="F:dephospho-CoA kinase activity"/>
    <property type="evidence" value="ECO:0007669"/>
    <property type="project" value="UniProtKB-UniRule"/>
</dbReference>
<comment type="subcellular location">
    <subcellularLocation>
        <location evidence="8">Cytoplasm</location>
    </subcellularLocation>
</comment>
<dbReference type="HAMAP" id="MF_00376">
    <property type="entry name" value="Dephospho_CoA_kinase"/>
    <property type="match status" value="1"/>
</dbReference>
<keyword evidence="4 8" id="KW-0547">Nucleotide-binding</keyword>
<dbReference type="GO" id="GO:0005737">
    <property type="term" value="C:cytoplasm"/>
    <property type="evidence" value="ECO:0007669"/>
    <property type="project" value="UniProtKB-SubCell"/>
</dbReference>
<accession>A0A1E5CZ34</accession>
<keyword evidence="6 8" id="KW-0067">ATP-binding</keyword>
<dbReference type="EC" id="2.7.1.24" evidence="8 9"/>
<dbReference type="NCBIfam" id="TIGR00152">
    <property type="entry name" value="dephospho-CoA kinase"/>
    <property type="match status" value="1"/>
</dbReference>
<dbReference type="PANTHER" id="PTHR10695">
    <property type="entry name" value="DEPHOSPHO-COA KINASE-RELATED"/>
    <property type="match status" value="1"/>
</dbReference>
<dbReference type="GO" id="GO:0005524">
    <property type="term" value="F:ATP binding"/>
    <property type="evidence" value="ECO:0007669"/>
    <property type="project" value="UniProtKB-UniRule"/>
</dbReference>
<dbReference type="FunFam" id="3.40.50.300:FF:000518">
    <property type="entry name" value="Dephospho-CoA kinase"/>
    <property type="match status" value="1"/>
</dbReference>
<sequence>MALIIGLTGGIASGKTTVSNLFHSQFNIDVVDADIVARQVVEPGTVGIEKIAQHFGYDVLFDNGELNRARLRERIFSDPNDKAWLNELLHPMIREKMLADLNQVTSPYALLVAPLLIENKLQSMVDRILVVDVSEQTQLERTISRDNVSLQQAESILKSQATRQQRLQFADDVVKNDTKNGGILSQVTELHQKYLAICRENQSK</sequence>
<feature type="binding site" evidence="8">
    <location>
        <begin position="12"/>
        <end position="17"/>
    </location>
    <ligand>
        <name>ATP</name>
        <dbReference type="ChEBI" id="CHEBI:30616"/>
    </ligand>
</feature>
<dbReference type="UniPathway" id="UPA00241">
    <property type="reaction ID" value="UER00356"/>
</dbReference>
<keyword evidence="11" id="KW-1185">Reference proteome</keyword>
<keyword evidence="3 8" id="KW-0808">Transferase</keyword>
<evidence type="ECO:0000256" key="3">
    <source>
        <dbReference type="ARBA" id="ARBA00022679"/>
    </source>
</evidence>
<name>A0A1E5CZ34_9VIBR</name>
<comment type="similarity">
    <text evidence="1 8">Belongs to the CoaE family.</text>
</comment>
<evidence type="ECO:0000313" key="11">
    <source>
        <dbReference type="Proteomes" id="UP000094165"/>
    </source>
</evidence>
<keyword evidence="7 8" id="KW-0173">Coenzyme A biosynthesis</keyword>
<protein>
    <recommendedName>
        <fullName evidence="8 9">Dephospho-CoA kinase</fullName>
        <ecNumber evidence="8 9">2.7.1.24</ecNumber>
    </recommendedName>
    <alternativeName>
        <fullName evidence="8">Dephosphocoenzyme A kinase</fullName>
    </alternativeName>
</protein>
<dbReference type="RefSeq" id="WP_017054171.1">
    <property type="nucleotide sequence ID" value="NZ_AJYW02000129.1"/>
</dbReference>
<dbReference type="PANTHER" id="PTHR10695:SF46">
    <property type="entry name" value="BIFUNCTIONAL COENZYME A SYNTHASE-RELATED"/>
    <property type="match status" value="1"/>
</dbReference>
<evidence type="ECO:0000256" key="8">
    <source>
        <dbReference type="HAMAP-Rule" id="MF_00376"/>
    </source>
</evidence>
<dbReference type="Proteomes" id="UP000094165">
    <property type="component" value="Unassembled WGS sequence"/>
</dbReference>
<evidence type="ECO:0000313" key="10">
    <source>
        <dbReference type="EMBL" id="OEE76111.1"/>
    </source>
</evidence>
<evidence type="ECO:0000256" key="1">
    <source>
        <dbReference type="ARBA" id="ARBA00009018"/>
    </source>
</evidence>
<evidence type="ECO:0000256" key="2">
    <source>
        <dbReference type="ARBA" id="ARBA00022490"/>
    </source>
</evidence>
<keyword evidence="2 8" id="KW-0963">Cytoplasm</keyword>
<dbReference type="SUPFAM" id="SSF52540">
    <property type="entry name" value="P-loop containing nucleoside triphosphate hydrolases"/>
    <property type="match status" value="1"/>
</dbReference>
<dbReference type="CDD" id="cd02022">
    <property type="entry name" value="DPCK"/>
    <property type="match status" value="1"/>
</dbReference>
<proteinExistence type="inferred from homology"/>
<dbReference type="Gene3D" id="3.40.50.300">
    <property type="entry name" value="P-loop containing nucleotide triphosphate hydrolases"/>
    <property type="match status" value="1"/>
</dbReference>
<evidence type="ECO:0000256" key="9">
    <source>
        <dbReference type="NCBIfam" id="TIGR00152"/>
    </source>
</evidence>
<comment type="function">
    <text evidence="8">Catalyzes the phosphorylation of the 3'-hydroxyl group of dephosphocoenzyme A to form coenzyme A.</text>
</comment>
<dbReference type="EMBL" id="AJYW02000129">
    <property type="protein sequence ID" value="OEE76111.1"/>
    <property type="molecule type" value="Genomic_DNA"/>
</dbReference>
<organism evidence="10 11">
    <name type="scientific">Vibrio genomosp. F6 str. FF-238</name>
    <dbReference type="NCBI Taxonomy" id="1191298"/>
    <lineage>
        <taxon>Bacteria</taxon>
        <taxon>Pseudomonadati</taxon>
        <taxon>Pseudomonadota</taxon>
        <taxon>Gammaproteobacteria</taxon>
        <taxon>Vibrionales</taxon>
        <taxon>Vibrionaceae</taxon>
        <taxon>Vibrio</taxon>
    </lineage>
</organism>
<evidence type="ECO:0000256" key="5">
    <source>
        <dbReference type="ARBA" id="ARBA00022777"/>
    </source>
</evidence>
<dbReference type="InterPro" id="IPR027417">
    <property type="entry name" value="P-loop_NTPase"/>
</dbReference>